<evidence type="ECO:0000313" key="2">
    <source>
        <dbReference type="EMBL" id="KAK8875968.1"/>
    </source>
</evidence>
<comment type="caution">
    <text evidence="2">The sequence shown here is derived from an EMBL/GenBank/DDBJ whole genome shotgun (WGS) entry which is preliminary data.</text>
</comment>
<keyword evidence="3" id="KW-1185">Reference proteome</keyword>
<reference evidence="2 3" key="1">
    <citation type="submission" date="2024-04" db="EMBL/GenBank/DDBJ databases">
        <title>Tritrichomonas musculus Genome.</title>
        <authorList>
            <person name="Alves-Ferreira E."/>
            <person name="Grigg M."/>
            <person name="Lorenzi H."/>
            <person name="Galac M."/>
        </authorList>
    </citation>
    <scope>NUCLEOTIDE SEQUENCE [LARGE SCALE GENOMIC DNA]</scope>
    <source>
        <strain evidence="2 3">EAF2021</strain>
    </source>
</reference>
<name>A0ABR2JDF4_9EUKA</name>
<evidence type="ECO:0000256" key="1">
    <source>
        <dbReference type="SAM" id="MobiDB-lite"/>
    </source>
</evidence>
<feature type="compositionally biased region" description="Basic and acidic residues" evidence="1">
    <location>
        <begin position="26"/>
        <end position="49"/>
    </location>
</feature>
<protein>
    <submittedName>
        <fullName evidence="2">Uncharacterized protein</fullName>
    </submittedName>
</protein>
<organism evidence="2 3">
    <name type="scientific">Tritrichomonas musculus</name>
    <dbReference type="NCBI Taxonomy" id="1915356"/>
    <lineage>
        <taxon>Eukaryota</taxon>
        <taxon>Metamonada</taxon>
        <taxon>Parabasalia</taxon>
        <taxon>Tritrichomonadida</taxon>
        <taxon>Tritrichomonadidae</taxon>
        <taxon>Tritrichomonas</taxon>
    </lineage>
</organism>
<gene>
    <name evidence="2" type="ORF">M9Y10_006149</name>
</gene>
<feature type="region of interest" description="Disordered" evidence="1">
    <location>
        <begin position="1"/>
        <end position="55"/>
    </location>
</feature>
<dbReference type="Proteomes" id="UP001470230">
    <property type="component" value="Unassembled WGS sequence"/>
</dbReference>
<evidence type="ECO:0000313" key="3">
    <source>
        <dbReference type="Proteomes" id="UP001470230"/>
    </source>
</evidence>
<feature type="compositionally biased region" description="Basic residues" evidence="1">
    <location>
        <begin position="9"/>
        <end position="25"/>
    </location>
</feature>
<accession>A0ABR2JDF4</accession>
<sequence length="98" mass="11590">MMRQNIANFKKKKRRNNTRPLKKLSNKKDEEGHQFAEDQDKTKEKNNKDKTKKKKKECKILLPDIVNIRATSFLSCLIQVFAECDLLEHITHNSNCFI</sequence>
<dbReference type="EMBL" id="JAPFFF010000012">
    <property type="protein sequence ID" value="KAK8875968.1"/>
    <property type="molecule type" value="Genomic_DNA"/>
</dbReference>
<proteinExistence type="predicted"/>